<dbReference type="RefSeq" id="WP_174946559.1">
    <property type="nucleotide sequence ID" value="NZ_CABVQS010000021.1"/>
</dbReference>
<organism evidence="1 2">
    <name type="scientific">Burkholderia contaminans</name>
    <dbReference type="NCBI Taxonomy" id="488447"/>
    <lineage>
        <taxon>Bacteria</taxon>
        <taxon>Pseudomonadati</taxon>
        <taxon>Pseudomonadota</taxon>
        <taxon>Betaproteobacteria</taxon>
        <taxon>Burkholderiales</taxon>
        <taxon>Burkholderiaceae</taxon>
        <taxon>Burkholderia</taxon>
        <taxon>Burkholderia cepacia complex</taxon>
    </lineage>
</organism>
<sequence length="49" mass="5554">MTIRIDRAALVRGACNGPYEGVTDETGRGVMYRCRTQSKIDVSFYRSRP</sequence>
<dbReference type="Proteomes" id="UP000494109">
    <property type="component" value="Unassembled WGS sequence"/>
</dbReference>
<protein>
    <submittedName>
        <fullName evidence="1">Uncharacterized protein</fullName>
    </submittedName>
</protein>
<evidence type="ECO:0000313" key="1">
    <source>
        <dbReference type="EMBL" id="VWD41729.1"/>
    </source>
</evidence>
<evidence type="ECO:0000313" key="2">
    <source>
        <dbReference type="Proteomes" id="UP000494109"/>
    </source>
</evidence>
<reference evidence="1 2" key="1">
    <citation type="submission" date="2019-09" db="EMBL/GenBank/DDBJ databases">
        <authorList>
            <person name="Depoorter E."/>
        </authorList>
    </citation>
    <scope>NUCLEOTIDE SEQUENCE [LARGE SCALE GENOMIC DNA]</scope>
    <source>
        <strain evidence="1">R-71033</strain>
    </source>
</reference>
<gene>
    <name evidence="1" type="ORF">BCO71033_04648</name>
</gene>
<name>A0A6P3AGC6_9BURK</name>
<proteinExistence type="predicted"/>
<dbReference type="AlphaFoldDB" id="A0A6P3AGC6"/>
<accession>A0A6P3AGC6</accession>
<dbReference type="EMBL" id="CABVQS010000021">
    <property type="protein sequence ID" value="VWD41729.1"/>
    <property type="molecule type" value="Genomic_DNA"/>
</dbReference>